<gene>
    <name evidence="7" type="ORF">ACFPEL_01360</name>
</gene>
<feature type="region of interest" description="Disordered" evidence="5">
    <location>
        <begin position="68"/>
        <end position="98"/>
    </location>
</feature>
<dbReference type="PANTHER" id="PTHR47359:SF3">
    <property type="entry name" value="NLP_P60 DOMAIN-CONTAINING PROTEIN-RELATED"/>
    <property type="match status" value="1"/>
</dbReference>
<reference evidence="8" key="1">
    <citation type="journal article" date="2019" name="Int. J. Syst. Evol. Microbiol.">
        <title>The Global Catalogue of Microorganisms (GCM) 10K type strain sequencing project: providing services to taxonomists for standard genome sequencing and annotation.</title>
        <authorList>
            <consortium name="The Broad Institute Genomics Platform"/>
            <consortium name="The Broad Institute Genome Sequencing Center for Infectious Disease"/>
            <person name="Wu L."/>
            <person name="Ma J."/>
        </authorList>
    </citation>
    <scope>NUCLEOTIDE SEQUENCE [LARGE SCALE GENOMIC DNA]</scope>
    <source>
        <strain evidence="8">CCUG 50347</strain>
    </source>
</reference>
<dbReference type="RefSeq" id="WP_274190208.1">
    <property type="nucleotide sequence ID" value="NZ_BAABHN010000002.1"/>
</dbReference>
<dbReference type="PANTHER" id="PTHR47359">
    <property type="entry name" value="PEPTIDOGLYCAN DL-ENDOPEPTIDASE CWLO"/>
    <property type="match status" value="1"/>
</dbReference>
<protein>
    <submittedName>
        <fullName evidence="7">NlpC/P60 family protein</fullName>
    </submittedName>
</protein>
<feature type="region of interest" description="Disordered" evidence="5">
    <location>
        <begin position="175"/>
        <end position="206"/>
    </location>
</feature>
<name>A0ABV9RCR5_9PSEU</name>
<proteinExistence type="inferred from homology"/>
<keyword evidence="8" id="KW-1185">Reference proteome</keyword>
<keyword evidence="4" id="KW-0788">Thiol protease</keyword>
<evidence type="ECO:0000256" key="3">
    <source>
        <dbReference type="ARBA" id="ARBA00022801"/>
    </source>
</evidence>
<feature type="domain" description="NlpC/P60" evidence="6">
    <location>
        <begin position="240"/>
        <end position="358"/>
    </location>
</feature>
<evidence type="ECO:0000256" key="1">
    <source>
        <dbReference type="ARBA" id="ARBA00007074"/>
    </source>
</evidence>
<dbReference type="Proteomes" id="UP001595909">
    <property type="component" value="Unassembled WGS sequence"/>
</dbReference>
<evidence type="ECO:0000256" key="4">
    <source>
        <dbReference type="ARBA" id="ARBA00022807"/>
    </source>
</evidence>
<dbReference type="Gene3D" id="3.90.1720.10">
    <property type="entry name" value="endopeptidase domain like (from Nostoc punctiforme)"/>
    <property type="match status" value="1"/>
</dbReference>
<evidence type="ECO:0000259" key="6">
    <source>
        <dbReference type="PROSITE" id="PS51935"/>
    </source>
</evidence>
<dbReference type="InterPro" id="IPR038765">
    <property type="entry name" value="Papain-like_cys_pep_sf"/>
</dbReference>
<dbReference type="SUPFAM" id="SSF54001">
    <property type="entry name" value="Cysteine proteinases"/>
    <property type="match status" value="1"/>
</dbReference>
<evidence type="ECO:0000313" key="7">
    <source>
        <dbReference type="EMBL" id="MFC4831043.1"/>
    </source>
</evidence>
<accession>A0ABV9RCR5</accession>
<comment type="caution">
    <text evidence="7">The sequence shown here is derived from an EMBL/GenBank/DDBJ whole genome shotgun (WGS) entry which is preliminary data.</text>
</comment>
<evidence type="ECO:0000256" key="5">
    <source>
        <dbReference type="SAM" id="MobiDB-lite"/>
    </source>
</evidence>
<sequence>MVSPRPADRGARRRLSVAVVVTAVVALLASGAGLGAGPAGSAWADPIVPPGASDAVTSLAQANARAADATEASLDAEEQLGVRRGEAERTRGEADAAREVADAARAERDVAFGEVDQVSRAAFQGGQLDPLGALLGAESPQAYLDRTSLLDTISEENRVLVQRFLDATAVAEGAERDADARALDAERSVADAQRTADEAQRRKDDADREVAAAEQALADASPETLAALRRGGTTNFPTDIAGTGIAIEALKAALTQQGKPYLWGATGPSTYDCSGLVQWAYRQVGVGLPRVSRQQALIGIPVSFPDARPGDLLFFNEPVTHVGFYVGDGKFLEAPQSGDVVKVSQVRSNLSGVRRVVL</sequence>
<feature type="compositionally biased region" description="Basic and acidic residues" evidence="5">
    <location>
        <begin position="80"/>
        <end position="98"/>
    </location>
</feature>
<evidence type="ECO:0000313" key="8">
    <source>
        <dbReference type="Proteomes" id="UP001595909"/>
    </source>
</evidence>
<organism evidence="7 8">
    <name type="scientific">Actinomycetospora chibensis</name>
    <dbReference type="NCBI Taxonomy" id="663606"/>
    <lineage>
        <taxon>Bacteria</taxon>
        <taxon>Bacillati</taxon>
        <taxon>Actinomycetota</taxon>
        <taxon>Actinomycetes</taxon>
        <taxon>Pseudonocardiales</taxon>
        <taxon>Pseudonocardiaceae</taxon>
        <taxon>Actinomycetospora</taxon>
    </lineage>
</organism>
<dbReference type="EMBL" id="JBHSIM010000002">
    <property type="protein sequence ID" value="MFC4831043.1"/>
    <property type="molecule type" value="Genomic_DNA"/>
</dbReference>
<dbReference type="InterPro" id="IPR051794">
    <property type="entry name" value="PG_Endopeptidase_C40"/>
</dbReference>
<keyword evidence="2" id="KW-0645">Protease</keyword>
<evidence type="ECO:0000256" key="2">
    <source>
        <dbReference type="ARBA" id="ARBA00022670"/>
    </source>
</evidence>
<dbReference type="Pfam" id="PF00877">
    <property type="entry name" value="NLPC_P60"/>
    <property type="match status" value="1"/>
</dbReference>
<comment type="similarity">
    <text evidence="1">Belongs to the peptidase C40 family.</text>
</comment>
<keyword evidence="3" id="KW-0378">Hydrolase</keyword>
<dbReference type="PROSITE" id="PS51935">
    <property type="entry name" value="NLPC_P60"/>
    <property type="match status" value="1"/>
</dbReference>
<dbReference type="InterPro" id="IPR000064">
    <property type="entry name" value="NLP_P60_dom"/>
</dbReference>